<accession>A0A7E4UZU1</accession>
<evidence type="ECO:0000313" key="1">
    <source>
        <dbReference type="Proteomes" id="UP000492821"/>
    </source>
</evidence>
<dbReference type="AlphaFoldDB" id="A0A7E4UZU1"/>
<protein>
    <submittedName>
        <fullName evidence="2">Peptidase_M13_N domain-containing protein</fullName>
    </submittedName>
</protein>
<proteinExistence type="predicted"/>
<name>A0A7E4UZU1_PANRE</name>
<sequence>MSNKNALFTKHAMMIQATKIISLFPVKEAAKTAMLGFTFVYNVSNTRTPASSSLLSSSAASVPVWCYRQYIMNTIAVMQYIYRLASLYGIGRVVGRIPALDASNSSHQRLAVEFETLFPQLFDTVAFKNVSSNDSVTLSSFGSDCCAFEDPKKFVDSNATWMLLKGKYYQSYKYFHDFRDEIRAIFKFGPTVMDAVHAYALDLFGNDKSRDRQAENTRSP</sequence>
<dbReference type="PANTHER" id="PTHR22898">
    <property type="entry name" value="UNCHARACTERIZED GLYCOSOL TRANSFERASE-RELATED"/>
    <property type="match status" value="1"/>
</dbReference>
<evidence type="ECO:0000313" key="2">
    <source>
        <dbReference type="WBParaSite" id="Pan_g14815.t1"/>
    </source>
</evidence>
<dbReference type="PANTHER" id="PTHR22898:SF3">
    <property type="entry name" value="ALPHA-1,2-FUCOSYLTRANSFERASE-RELATED"/>
    <property type="match status" value="1"/>
</dbReference>
<keyword evidence="1" id="KW-1185">Reference proteome</keyword>
<reference evidence="2" key="2">
    <citation type="submission" date="2020-10" db="UniProtKB">
        <authorList>
            <consortium name="WormBaseParasite"/>
        </authorList>
    </citation>
    <scope>IDENTIFICATION</scope>
</reference>
<dbReference type="WBParaSite" id="Pan_g14815.t1">
    <property type="protein sequence ID" value="Pan_g14815.t1"/>
    <property type="gene ID" value="Pan_g14815"/>
</dbReference>
<dbReference type="Proteomes" id="UP000492821">
    <property type="component" value="Unassembled WGS sequence"/>
</dbReference>
<organism evidence="1 2">
    <name type="scientific">Panagrellus redivivus</name>
    <name type="common">Microworm</name>
    <dbReference type="NCBI Taxonomy" id="6233"/>
    <lineage>
        <taxon>Eukaryota</taxon>
        <taxon>Metazoa</taxon>
        <taxon>Ecdysozoa</taxon>
        <taxon>Nematoda</taxon>
        <taxon>Chromadorea</taxon>
        <taxon>Rhabditida</taxon>
        <taxon>Tylenchina</taxon>
        <taxon>Panagrolaimomorpha</taxon>
        <taxon>Panagrolaimoidea</taxon>
        <taxon>Panagrolaimidae</taxon>
        <taxon>Panagrellus</taxon>
    </lineage>
</organism>
<dbReference type="InterPro" id="IPR052501">
    <property type="entry name" value="Alpha-1-2_FucT"/>
</dbReference>
<reference evidence="1" key="1">
    <citation type="journal article" date="2013" name="Genetics">
        <title>The draft genome and transcriptome of Panagrellus redivivus are shaped by the harsh demands of a free-living lifestyle.</title>
        <authorList>
            <person name="Srinivasan J."/>
            <person name="Dillman A.R."/>
            <person name="Macchietto M.G."/>
            <person name="Heikkinen L."/>
            <person name="Lakso M."/>
            <person name="Fracchia K.M."/>
            <person name="Antoshechkin I."/>
            <person name="Mortazavi A."/>
            <person name="Wong G."/>
            <person name="Sternberg P.W."/>
        </authorList>
    </citation>
    <scope>NUCLEOTIDE SEQUENCE [LARGE SCALE GENOMIC DNA]</scope>
    <source>
        <strain evidence="1">MT8872</strain>
    </source>
</reference>